<keyword evidence="3 7" id="KW-0067">ATP-binding</keyword>
<keyword evidence="2" id="KW-0547">Nucleotide-binding</keyword>
<comment type="function">
    <text evidence="5">Part of the ABC transporter complex HmuTUV involved in hemin import. Responsible for energy coupling to the transport system.</text>
</comment>
<dbReference type="Pfam" id="PF00005">
    <property type="entry name" value="ABC_tran"/>
    <property type="match status" value="1"/>
</dbReference>
<accession>A0AAW6U4D6</accession>
<feature type="domain" description="ABC transporter" evidence="6">
    <location>
        <begin position="8"/>
        <end position="249"/>
    </location>
</feature>
<keyword evidence="4" id="KW-1278">Translocase</keyword>
<evidence type="ECO:0000256" key="1">
    <source>
        <dbReference type="ARBA" id="ARBA00022448"/>
    </source>
</evidence>
<dbReference type="PROSITE" id="PS50893">
    <property type="entry name" value="ABC_TRANSPORTER_2"/>
    <property type="match status" value="1"/>
</dbReference>
<dbReference type="GO" id="GO:0016887">
    <property type="term" value="F:ATP hydrolysis activity"/>
    <property type="evidence" value="ECO:0007669"/>
    <property type="project" value="InterPro"/>
</dbReference>
<dbReference type="AlphaFoldDB" id="A0AAW6U4D6"/>
<proteinExistence type="predicted"/>
<sequence length="269" mass="28391">MALNSSAIELKNVGVVRRGNEILAGVSLTVDAGSCCAILGPNGSGKSALMAVLAGYLWPSTGTVRVDDRTYGRVNLADVRRQIGLIEPSRAPKFDDRMCIRDVVATGLFGTIVLPLHCDVTDSQWRRVDEEMASVGLSAIGGRAYGDLSSGEQMKTLLARAMVSNARILLLDEPTVGLDIGSRAACVAVLDRLLARSRPPTVVIVSHHLDELPKAVDKIVLMKGGRVVGQGAPDDLLTSARLTALFDCDVEVVKSNGRFLAGVGATDLG</sequence>
<dbReference type="PANTHER" id="PTHR42794:SF1">
    <property type="entry name" value="HEMIN IMPORT ATP-BINDING PROTEIN HMUV"/>
    <property type="match status" value="1"/>
</dbReference>
<organism evidence="7 8">
    <name type="scientific">Anaerobaca lacustris</name>
    <dbReference type="NCBI Taxonomy" id="3044600"/>
    <lineage>
        <taxon>Bacteria</taxon>
        <taxon>Pseudomonadati</taxon>
        <taxon>Planctomycetota</taxon>
        <taxon>Phycisphaerae</taxon>
        <taxon>Sedimentisphaerales</taxon>
        <taxon>Anaerobacaceae</taxon>
        <taxon>Anaerobaca</taxon>
    </lineage>
</organism>
<dbReference type="Gene3D" id="3.40.50.300">
    <property type="entry name" value="P-loop containing nucleotide triphosphate hydrolases"/>
    <property type="match status" value="1"/>
</dbReference>
<gene>
    <name evidence="7" type="ORF">QJ522_16970</name>
</gene>
<evidence type="ECO:0000259" key="6">
    <source>
        <dbReference type="PROSITE" id="PS50893"/>
    </source>
</evidence>
<evidence type="ECO:0000256" key="5">
    <source>
        <dbReference type="ARBA" id="ARBA00037066"/>
    </source>
</evidence>
<keyword evidence="8" id="KW-1185">Reference proteome</keyword>
<dbReference type="EMBL" id="JASCXX010000024">
    <property type="protein sequence ID" value="MDI6450754.1"/>
    <property type="molecule type" value="Genomic_DNA"/>
</dbReference>
<name>A0AAW6U4D6_9BACT</name>
<dbReference type="GO" id="GO:0005524">
    <property type="term" value="F:ATP binding"/>
    <property type="evidence" value="ECO:0007669"/>
    <property type="project" value="UniProtKB-KW"/>
</dbReference>
<dbReference type="InterPro" id="IPR003593">
    <property type="entry name" value="AAA+_ATPase"/>
</dbReference>
<reference evidence="7" key="1">
    <citation type="submission" date="2023-05" db="EMBL/GenBank/DDBJ databases">
        <title>Anaerotaeda fermentans gen. nov., sp. nov., a novel anaerobic planctomycete of the new family within the order Sedimentisphaerales isolated from Taman Peninsula, Russia.</title>
        <authorList>
            <person name="Khomyakova M.A."/>
            <person name="Merkel A.Y."/>
            <person name="Slobodkin A.I."/>
        </authorList>
    </citation>
    <scope>NUCLEOTIDE SEQUENCE</scope>
    <source>
        <strain evidence="7">M17dextr</strain>
    </source>
</reference>
<dbReference type="RefSeq" id="WP_349246164.1">
    <property type="nucleotide sequence ID" value="NZ_JASCXX010000024.1"/>
</dbReference>
<evidence type="ECO:0000256" key="3">
    <source>
        <dbReference type="ARBA" id="ARBA00022840"/>
    </source>
</evidence>
<evidence type="ECO:0000256" key="2">
    <source>
        <dbReference type="ARBA" id="ARBA00022741"/>
    </source>
</evidence>
<dbReference type="PANTHER" id="PTHR42794">
    <property type="entry name" value="HEMIN IMPORT ATP-BINDING PROTEIN HMUV"/>
    <property type="match status" value="1"/>
</dbReference>
<evidence type="ECO:0000313" key="7">
    <source>
        <dbReference type="EMBL" id="MDI6450754.1"/>
    </source>
</evidence>
<dbReference type="SUPFAM" id="SSF52540">
    <property type="entry name" value="P-loop containing nucleoside triphosphate hydrolases"/>
    <property type="match status" value="1"/>
</dbReference>
<evidence type="ECO:0000256" key="4">
    <source>
        <dbReference type="ARBA" id="ARBA00022967"/>
    </source>
</evidence>
<dbReference type="InterPro" id="IPR003439">
    <property type="entry name" value="ABC_transporter-like_ATP-bd"/>
</dbReference>
<dbReference type="InterPro" id="IPR027417">
    <property type="entry name" value="P-loop_NTPase"/>
</dbReference>
<comment type="caution">
    <text evidence="7">The sequence shown here is derived from an EMBL/GenBank/DDBJ whole genome shotgun (WGS) entry which is preliminary data.</text>
</comment>
<evidence type="ECO:0000313" key="8">
    <source>
        <dbReference type="Proteomes" id="UP001431776"/>
    </source>
</evidence>
<dbReference type="SMART" id="SM00382">
    <property type="entry name" value="AAA"/>
    <property type="match status" value="1"/>
</dbReference>
<keyword evidence="1" id="KW-0813">Transport</keyword>
<dbReference type="Proteomes" id="UP001431776">
    <property type="component" value="Unassembled WGS sequence"/>
</dbReference>
<protein>
    <submittedName>
        <fullName evidence="7">ATP-binding cassette domain-containing protein</fullName>
    </submittedName>
</protein>